<evidence type="ECO:0000313" key="7">
    <source>
        <dbReference type="Proteomes" id="UP000694888"/>
    </source>
</evidence>
<feature type="transmembrane region" description="Helical" evidence="5">
    <location>
        <begin position="116"/>
        <end position="140"/>
    </location>
</feature>
<feature type="transmembrane region" description="Helical" evidence="5">
    <location>
        <begin position="337"/>
        <end position="356"/>
    </location>
</feature>
<evidence type="ECO:0000256" key="4">
    <source>
        <dbReference type="ARBA" id="ARBA00023136"/>
    </source>
</evidence>
<dbReference type="InterPro" id="IPR052954">
    <property type="entry name" value="GPCR-Ligand_Int"/>
</dbReference>
<dbReference type="SUPFAM" id="SSF81321">
    <property type="entry name" value="Family A G protein-coupled receptor-like"/>
    <property type="match status" value="1"/>
</dbReference>
<organism evidence="7 8">
    <name type="scientific">Aplysia californica</name>
    <name type="common">California sea hare</name>
    <dbReference type="NCBI Taxonomy" id="6500"/>
    <lineage>
        <taxon>Eukaryota</taxon>
        <taxon>Metazoa</taxon>
        <taxon>Spiralia</taxon>
        <taxon>Lophotrochozoa</taxon>
        <taxon>Mollusca</taxon>
        <taxon>Gastropoda</taxon>
        <taxon>Heterobranchia</taxon>
        <taxon>Euthyneura</taxon>
        <taxon>Tectipleura</taxon>
        <taxon>Aplysiida</taxon>
        <taxon>Aplysioidea</taxon>
        <taxon>Aplysiidae</taxon>
        <taxon>Aplysia</taxon>
    </lineage>
</organism>
<evidence type="ECO:0000256" key="5">
    <source>
        <dbReference type="SAM" id="Phobius"/>
    </source>
</evidence>
<accession>A0ABM0ZW80</accession>
<keyword evidence="2 5" id="KW-0812">Transmembrane</keyword>
<protein>
    <submittedName>
        <fullName evidence="8">Uncharacterized protein LOC106011271</fullName>
    </submittedName>
</protein>
<gene>
    <name evidence="8" type="primary">LOC106011271</name>
</gene>
<dbReference type="InterPro" id="IPR017452">
    <property type="entry name" value="GPCR_Rhodpsn_7TM"/>
</dbReference>
<keyword evidence="7" id="KW-1185">Reference proteome</keyword>
<reference evidence="8" key="1">
    <citation type="submission" date="2025-08" db="UniProtKB">
        <authorList>
            <consortium name="RefSeq"/>
        </authorList>
    </citation>
    <scope>IDENTIFICATION</scope>
</reference>
<dbReference type="RefSeq" id="XP_012935815.1">
    <property type="nucleotide sequence ID" value="XM_013080361.1"/>
</dbReference>
<proteinExistence type="predicted"/>
<feature type="transmembrane region" description="Helical" evidence="5">
    <location>
        <begin position="296"/>
        <end position="317"/>
    </location>
</feature>
<dbReference type="PROSITE" id="PS50262">
    <property type="entry name" value="G_PROTEIN_RECEP_F1_2"/>
    <property type="match status" value="1"/>
</dbReference>
<evidence type="ECO:0000313" key="8">
    <source>
        <dbReference type="RefSeq" id="XP_012935815.1"/>
    </source>
</evidence>
<dbReference type="PANTHER" id="PTHR46641">
    <property type="entry name" value="FMRFAMIDE RECEPTOR-RELATED"/>
    <property type="match status" value="1"/>
</dbReference>
<evidence type="ECO:0000259" key="6">
    <source>
        <dbReference type="PROSITE" id="PS50262"/>
    </source>
</evidence>
<evidence type="ECO:0000256" key="1">
    <source>
        <dbReference type="ARBA" id="ARBA00004370"/>
    </source>
</evidence>
<feature type="transmembrane region" description="Helical" evidence="5">
    <location>
        <begin position="152"/>
        <end position="172"/>
    </location>
</feature>
<feature type="transmembrane region" description="Helical" evidence="5">
    <location>
        <begin position="63"/>
        <end position="91"/>
    </location>
</feature>
<feature type="transmembrane region" description="Helical" evidence="5">
    <location>
        <begin position="208"/>
        <end position="228"/>
    </location>
</feature>
<name>A0ABM0ZW80_APLCA</name>
<evidence type="ECO:0000256" key="2">
    <source>
        <dbReference type="ARBA" id="ARBA00022692"/>
    </source>
</evidence>
<dbReference type="Proteomes" id="UP000694888">
    <property type="component" value="Unplaced"/>
</dbReference>
<dbReference type="PANTHER" id="PTHR46641:SF18">
    <property type="entry name" value="G-PROTEIN COUPLED RECEPTORS FAMILY 1 PROFILE DOMAIN-CONTAINING PROTEIN"/>
    <property type="match status" value="1"/>
</dbReference>
<dbReference type="Gene3D" id="1.20.1070.10">
    <property type="entry name" value="Rhodopsin 7-helix transmembrane proteins"/>
    <property type="match status" value="1"/>
</dbReference>
<comment type="subcellular location">
    <subcellularLocation>
        <location evidence="1">Membrane</location>
    </subcellularLocation>
</comment>
<feature type="domain" description="G-protein coupled receptors family 1 profile" evidence="6">
    <location>
        <begin position="44"/>
        <end position="353"/>
    </location>
</feature>
<keyword evidence="3 5" id="KW-1133">Transmembrane helix</keyword>
<evidence type="ECO:0000256" key="3">
    <source>
        <dbReference type="ARBA" id="ARBA00022989"/>
    </source>
</evidence>
<dbReference type="GeneID" id="106011271"/>
<keyword evidence="4 5" id="KW-0472">Membrane</keyword>
<feature type="transmembrane region" description="Helical" evidence="5">
    <location>
        <begin position="26"/>
        <end position="51"/>
    </location>
</feature>
<sequence>MDDVTVQTSPRPEPEPLLNMDQYGTALMIIAILTTVPSLFGLASNILNICVFSRMRLSHTVTISCFALSISDLGTVVALLMLNVNVVFIVLDLKTGIHIDVDPQTILMLTGDVMEVFLIISTLFTCQLAITRSMCVLLPLRFKEYFTPRKTIVILCLLTVPCFTHLAIYTQVEIIGIKIADNSTRAVLTFRNTYKLATLIFDVLRGPVIILGSEIIVTTCISFMIYSLRRNMTFWMKTKQAGHVNAPHTDIKHDSNAVGGSGLAGTLPKNTSGRKKSSMNATVAVREMQVIAQVTLIATIFVIFKLPIVALLILRYVDRNFILNGLYRKTLVVMSGVRVVFEALSASVNIFVYYRYNTKYRITLRQFLRLKAAEA</sequence>